<evidence type="ECO:0000313" key="3">
    <source>
        <dbReference type="Proteomes" id="UP000237839"/>
    </source>
</evidence>
<dbReference type="GO" id="GO:0043683">
    <property type="term" value="P:type IV pilus assembly"/>
    <property type="evidence" value="ECO:0007669"/>
    <property type="project" value="InterPro"/>
</dbReference>
<sequence>MTNLTFSPHASMAPGLRKNGFSLIELMVAVTIGLFITLGLSQVFLSMYSTSKSQNSLAQFQDNERLALVMLTNTVELAGYFASPLTTTLASLQATAYTNTDGSVFSNGIGVVGKNTYPTTGTSDSLNVYYQSSGNDGVINCQGQPATTGTSTVFINSFTINSKNELVCAVTPIISGTTGSTTSALVLASNVASMTILYGVDVLGTGTTSSYLTATALNNSSPSLWPNVRTVQITLNFYVANVFNLATAPTTTTAWVQTINIMRAS</sequence>
<name>A0A2S9GTI1_9BURK</name>
<dbReference type="AlphaFoldDB" id="A0A2S9GTI1"/>
<dbReference type="InterPro" id="IPR012902">
    <property type="entry name" value="N_methyl_site"/>
</dbReference>
<keyword evidence="1" id="KW-0812">Transmembrane</keyword>
<keyword evidence="3" id="KW-1185">Reference proteome</keyword>
<dbReference type="Proteomes" id="UP000237839">
    <property type="component" value="Unassembled WGS sequence"/>
</dbReference>
<keyword evidence="1" id="KW-0472">Membrane</keyword>
<reference evidence="2 3" key="1">
    <citation type="submission" date="2018-02" db="EMBL/GenBank/DDBJ databases">
        <title>Solimicrobium silvestre gen. nov., sp. nov., isolated from alpine forest soil.</title>
        <authorList>
            <person name="Margesin R."/>
            <person name="Albuquerque L."/>
            <person name="Zhang D.-C."/>
            <person name="Froufe H.J.C."/>
            <person name="Severino R."/>
            <person name="Roxo I."/>
            <person name="Egas C."/>
            <person name="Da Costa M.S."/>
        </authorList>
    </citation>
    <scope>NUCLEOTIDE SEQUENCE [LARGE SCALE GENOMIC DNA]</scope>
    <source>
        <strain evidence="2 3">S20-91</strain>
    </source>
</reference>
<keyword evidence="1" id="KW-1133">Transmembrane helix</keyword>
<gene>
    <name evidence="2" type="ORF">S2091_4316</name>
</gene>
<dbReference type="RefSeq" id="WP_105534046.1">
    <property type="nucleotide sequence ID" value="NZ_PUGF01000031.1"/>
</dbReference>
<dbReference type="NCBIfam" id="TIGR02532">
    <property type="entry name" value="IV_pilin_GFxxxE"/>
    <property type="match status" value="1"/>
</dbReference>
<dbReference type="EMBL" id="PUGF01000031">
    <property type="protein sequence ID" value="PRC91020.1"/>
    <property type="molecule type" value="Genomic_DNA"/>
</dbReference>
<comment type="caution">
    <text evidence="2">The sequence shown here is derived from an EMBL/GenBank/DDBJ whole genome shotgun (WGS) entry which is preliminary data.</text>
</comment>
<dbReference type="OrthoDB" id="8752043at2"/>
<protein>
    <submittedName>
        <fullName evidence="2">Prepilin-type N-terminal cleavage/methylation domain</fullName>
    </submittedName>
</protein>
<dbReference type="Pfam" id="PF07963">
    <property type="entry name" value="N_methyl"/>
    <property type="match status" value="1"/>
</dbReference>
<feature type="transmembrane region" description="Helical" evidence="1">
    <location>
        <begin position="20"/>
        <end position="45"/>
    </location>
</feature>
<proteinExistence type="predicted"/>
<evidence type="ECO:0000313" key="2">
    <source>
        <dbReference type="EMBL" id="PRC91020.1"/>
    </source>
</evidence>
<accession>A0A2S9GTI1</accession>
<organism evidence="2 3">
    <name type="scientific">Solimicrobium silvestre</name>
    <dbReference type="NCBI Taxonomy" id="2099400"/>
    <lineage>
        <taxon>Bacteria</taxon>
        <taxon>Pseudomonadati</taxon>
        <taxon>Pseudomonadota</taxon>
        <taxon>Betaproteobacteria</taxon>
        <taxon>Burkholderiales</taxon>
        <taxon>Oxalobacteraceae</taxon>
        <taxon>Solimicrobium</taxon>
    </lineage>
</organism>
<dbReference type="Pfam" id="PF16074">
    <property type="entry name" value="PilW"/>
    <property type="match status" value="1"/>
</dbReference>
<dbReference type="InterPro" id="IPR032092">
    <property type="entry name" value="PilW"/>
</dbReference>
<evidence type="ECO:0000256" key="1">
    <source>
        <dbReference type="SAM" id="Phobius"/>
    </source>
</evidence>